<evidence type="ECO:0000256" key="2">
    <source>
        <dbReference type="ARBA" id="ARBA00022490"/>
    </source>
</evidence>
<evidence type="ECO:0008006" key="7">
    <source>
        <dbReference type="Google" id="ProtNLM"/>
    </source>
</evidence>
<dbReference type="HOGENOM" id="CLU_033559_0_0_1"/>
<keyword evidence="2" id="KW-0963">Cytoplasm</keyword>
<dbReference type="STRING" id="933852.A0A0C3APS5"/>
<dbReference type="GO" id="GO:0005869">
    <property type="term" value="C:dynactin complex"/>
    <property type="evidence" value="ECO:0007669"/>
    <property type="project" value="InterPro"/>
</dbReference>
<feature type="region of interest" description="Disordered" evidence="4">
    <location>
        <begin position="1"/>
        <end position="103"/>
    </location>
</feature>
<evidence type="ECO:0000256" key="3">
    <source>
        <dbReference type="SAM" id="Coils"/>
    </source>
</evidence>
<keyword evidence="6" id="KW-1185">Reference proteome</keyword>
<evidence type="ECO:0000313" key="5">
    <source>
        <dbReference type="EMBL" id="KIM22059.1"/>
    </source>
</evidence>
<feature type="coiled-coil region" evidence="3">
    <location>
        <begin position="414"/>
        <end position="448"/>
    </location>
</feature>
<evidence type="ECO:0000256" key="4">
    <source>
        <dbReference type="SAM" id="MobiDB-lite"/>
    </source>
</evidence>
<feature type="compositionally biased region" description="Basic and acidic residues" evidence="4">
    <location>
        <begin position="236"/>
        <end position="247"/>
    </location>
</feature>
<organism evidence="5 6">
    <name type="scientific">Serendipita vermifera MAFF 305830</name>
    <dbReference type="NCBI Taxonomy" id="933852"/>
    <lineage>
        <taxon>Eukaryota</taxon>
        <taxon>Fungi</taxon>
        <taxon>Dikarya</taxon>
        <taxon>Basidiomycota</taxon>
        <taxon>Agaricomycotina</taxon>
        <taxon>Agaricomycetes</taxon>
        <taxon>Sebacinales</taxon>
        <taxon>Serendipitaceae</taxon>
        <taxon>Serendipita</taxon>
    </lineage>
</organism>
<dbReference type="AlphaFoldDB" id="A0A0C3APS5"/>
<dbReference type="Pfam" id="PF04912">
    <property type="entry name" value="Dynamitin"/>
    <property type="match status" value="1"/>
</dbReference>
<dbReference type="PANTHER" id="PTHR15346">
    <property type="entry name" value="DYNACTIN SUBUNIT"/>
    <property type="match status" value="1"/>
</dbReference>
<feature type="region of interest" description="Disordered" evidence="4">
    <location>
        <begin position="124"/>
        <end position="163"/>
    </location>
</feature>
<keyword evidence="3" id="KW-0175">Coiled coil</keyword>
<name>A0A0C3APS5_SERVB</name>
<gene>
    <name evidence="5" type="ORF">M408DRAFT_333107</name>
</gene>
<dbReference type="InterPro" id="IPR028133">
    <property type="entry name" value="Dynamitin"/>
</dbReference>
<protein>
    <recommendedName>
        <fullName evidence="7">Dynactin subunit 2</fullName>
    </recommendedName>
</protein>
<dbReference type="GO" id="GO:0005737">
    <property type="term" value="C:cytoplasm"/>
    <property type="evidence" value="ECO:0007669"/>
    <property type="project" value="UniProtKB-SubCell"/>
</dbReference>
<reference evidence="5 6" key="1">
    <citation type="submission" date="2014-04" db="EMBL/GenBank/DDBJ databases">
        <authorList>
            <consortium name="DOE Joint Genome Institute"/>
            <person name="Kuo A."/>
            <person name="Zuccaro A."/>
            <person name="Kohler A."/>
            <person name="Nagy L.G."/>
            <person name="Floudas D."/>
            <person name="Copeland A."/>
            <person name="Barry K.W."/>
            <person name="Cichocki N."/>
            <person name="Veneault-Fourrey C."/>
            <person name="LaButti K."/>
            <person name="Lindquist E.A."/>
            <person name="Lipzen A."/>
            <person name="Lundell T."/>
            <person name="Morin E."/>
            <person name="Murat C."/>
            <person name="Sun H."/>
            <person name="Tunlid A."/>
            <person name="Henrissat B."/>
            <person name="Grigoriev I.V."/>
            <person name="Hibbett D.S."/>
            <person name="Martin F."/>
            <person name="Nordberg H.P."/>
            <person name="Cantor M.N."/>
            <person name="Hua S.X."/>
        </authorList>
    </citation>
    <scope>NUCLEOTIDE SEQUENCE [LARGE SCALE GENOMIC DNA]</scope>
    <source>
        <strain evidence="5 6">MAFF 305830</strain>
    </source>
</reference>
<dbReference type="GO" id="GO:0007017">
    <property type="term" value="P:microtubule-based process"/>
    <property type="evidence" value="ECO:0007669"/>
    <property type="project" value="InterPro"/>
</dbReference>
<feature type="compositionally biased region" description="Basic residues" evidence="4">
    <location>
        <begin position="64"/>
        <end position="77"/>
    </location>
</feature>
<feature type="region of interest" description="Disordered" evidence="4">
    <location>
        <begin position="197"/>
        <end position="269"/>
    </location>
</feature>
<accession>A0A0C3APS5</accession>
<dbReference type="OrthoDB" id="4977at2759"/>
<evidence type="ECO:0000256" key="1">
    <source>
        <dbReference type="ARBA" id="ARBA00004496"/>
    </source>
</evidence>
<evidence type="ECO:0000313" key="6">
    <source>
        <dbReference type="Proteomes" id="UP000054097"/>
    </source>
</evidence>
<reference evidence="6" key="2">
    <citation type="submission" date="2015-01" db="EMBL/GenBank/DDBJ databases">
        <title>Evolutionary Origins and Diversification of the Mycorrhizal Mutualists.</title>
        <authorList>
            <consortium name="DOE Joint Genome Institute"/>
            <consortium name="Mycorrhizal Genomics Consortium"/>
            <person name="Kohler A."/>
            <person name="Kuo A."/>
            <person name="Nagy L.G."/>
            <person name="Floudas D."/>
            <person name="Copeland A."/>
            <person name="Barry K.W."/>
            <person name="Cichocki N."/>
            <person name="Veneault-Fourrey C."/>
            <person name="LaButti K."/>
            <person name="Lindquist E.A."/>
            <person name="Lipzen A."/>
            <person name="Lundell T."/>
            <person name="Morin E."/>
            <person name="Murat C."/>
            <person name="Riley R."/>
            <person name="Ohm R."/>
            <person name="Sun H."/>
            <person name="Tunlid A."/>
            <person name="Henrissat B."/>
            <person name="Grigoriev I.V."/>
            <person name="Hibbett D.S."/>
            <person name="Martin F."/>
        </authorList>
    </citation>
    <scope>NUCLEOTIDE SEQUENCE [LARGE SCALE GENOMIC DNA]</scope>
    <source>
        <strain evidence="6">MAFF 305830</strain>
    </source>
</reference>
<sequence>MSTKYANLPDIDTAPDVYETEDVEPASKAAAEDSSDEEGKAKAAAEGPGIEELDPSSLLSAKEARKRFRKAEKRKPRTIYSYPGASGSSSESDSVPATMRSRHKQATQFERLLALRQELASLEREIGDPSSSTTTQIDEQEATPGAARKKKGITAKDTAREDPAELLKGVHDVRARLEKFGTARDNRGRLVDAVVSGSSGITRPTSSLSHSHSHGPPMHGIISPLSPTLHSTPGLHRRDGSMHRREGSLSGSQTGAPHSKADEPVDPGIAKLDSRVGELERIVGSSSAALDESAPLPPPLLPMITRLNTQLTILTQPRTIDSISRRLKLLLTDLDRIAVANPAAQAGAGAAAAAQAGGQGKAANGAGAASTVQEQLTPILQRLAPHLPTLPHILARLRTLSSLHAAASDFQRGMEQLESQQARNRSSLNDLEAAVKALEKNMQENGEVEKSNVTKLEANIQGLMERLEAVKT</sequence>
<comment type="subcellular location">
    <subcellularLocation>
        <location evidence="1">Cytoplasm</location>
    </subcellularLocation>
</comment>
<dbReference type="EMBL" id="KN824365">
    <property type="protein sequence ID" value="KIM22059.1"/>
    <property type="molecule type" value="Genomic_DNA"/>
</dbReference>
<dbReference type="Proteomes" id="UP000054097">
    <property type="component" value="Unassembled WGS sequence"/>
</dbReference>
<feature type="compositionally biased region" description="Low complexity" evidence="4">
    <location>
        <begin position="80"/>
        <end position="97"/>
    </location>
</feature>
<proteinExistence type="predicted"/>